<keyword evidence="6" id="KW-0969">Cilium</keyword>
<dbReference type="InterPro" id="IPR037925">
    <property type="entry name" value="FlgE/F/G-like"/>
</dbReference>
<dbReference type="GO" id="GO:0009425">
    <property type="term" value="C:bacterial-type flagellum basal body"/>
    <property type="evidence" value="ECO:0007669"/>
    <property type="project" value="UniProtKB-SubCell"/>
</dbReference>
<accession>A0A8I1SPA0</accession>
<dbReference type="RefSeq" id="WP_206782895.1">
    <property type="nucleotide sequence ID" value="NZ_CM125968.1"/>
</dbReference>
<dbReference type="Pfam" id="PF22692">
    <property type="entry name" value="LlgE_F_G_D1"/>
    <property type="match status" value="1"/>
</dbReference>
<dbReference type="EMBL" id="JAEMWV010000008">
    <property type="protein sequence ID" value="MBN8252950.1"/>
    <property type="molecule type" value="Genomic_DNA"/>
</dbReference>
<sequence>MNRSMINATNTMTQLQQRLDLVGSNLANINTVGYKKRDASFSDMLYQQINNQSDEASEQGRKTPLGIRQGAGALLSQTKLVTTQGSLQETGRQLDVALTNPNTFFQVQKDNDGTVETYYTKNGSFHLTPLGNGEVQLVNTDGNPVLDSEGNTISFSTDFRELQINKAGELTVVSNEGNEIFALGLTRVNRPQSLEAVGSSLFRVPNALNQENGVQNLQGDERAGAGIQQGFLEQSNVDMSKEITDMTLTQRAYQFNSQSISIADQMMGLVNSIR</sequence>
<evidence type="ECO:0000259" key="3">
    <source>
        <dbReference type="Pfam" id="PF00460"/>
    </source>
</evidence>
<proteinExistence type="inferred from homology"/>
<dbReference type="InterPro" id="IPR020013">
    <property type="entry name" value="Flagellar_FlgE/F/G"/>
</dbReference>
<dbReference type="InterPro" id="IPR001444">
    <property type="entry name" value="Flag_bb_rod_N"/>
</dbReference>
<evidence type="ECO:0000256" key="2">
    <source>
        <dbReference type="RuleBase" id="RU362116"/>
    </source>
</evidence>
<comment type="similarity">
    <text evidence="1 2">Belongs to the flagella basal body rod proteins family.</text>
</comment>
<dbReference type="Proteomes" id="UP000664578">
    <property type="component" value="Unassembled WGS sequence"/>
</dbReference>
<dbReference type="PANTHER" id="PTHR30435">
    <property type="entry name" value="FLAGELLAR PROTEIN"/>
    <property type="match status" value="1"/>
</dbReference>
<dbReference type="PROSITE" id="PS00588">
    <property type="entry name" value="FLAGELLA_BB_ROD"/>
    <property type="match status" value="1"/>
</dbReference>
<dbReference type="InterPro" id="IPR019776">
    <property type="entry name" value="Flagellar_basal_body_rod_CS"/>
</dbReference>
<feature type="domain" description="Flagellar hook protein FlgE/F/G-like D1" evidence="5">
    <location>
        <begin position="102"/>
        <end position="172"/>
    </location>
</feature>
<dbReference type="NCBIfam" id="TIGR03506">
    <property type="entry name" value="FlgEFG_subfam"/>
    <property type="match status" value="1"/>
</dbReference>
<evidence type="ECO:0000256" key="1">
    <source>
        <dbReference type="ARBA" id="ARBA00009677"/>
    </source>
</evidence>
<evidence type="ECO:0000313" key="6">
    <source>
        <dbReference type="EMBL" id="MBN8252950.1"/>
    </source>
</evidence>
<keyword evidence="2" id="KW-0975">Bacterial flagellum</keyword>
<dbReference type="InterPro" id="IPR010930">
    <property type="entry name" value="Flg_bb/hook_C_dom"/>
</dbReference>
<dbReference type="SUPFAM" id="SSF117143">
    <property type="entry name" value="Flagellar hook protein flgE"/>
    <property type="match status" value="1"/>
</dbReference>
<evidence type="ECO:0000259" key="4">
    <source>
        <dbReference type="Pfam" id="PF06429"/>
    </source>
</evidence>
<reference evidence="6" key="1">
    <citation type="submission" date="2020-12" db="EMBL/GenBank/DDBJ databases">
        <title>PHA producing bacteria isolated from mangrove.</title>
        <authorList>
            <person name="Zheng W."/>
            <person name="Yu S."/>
            <person name="Huang Y."/>
        </authorList>
    </citation>
    <scope>NUCLEOTIDE SEQUENCE</scope>
    <source>
        <strain evidence="6">GN22-4</strain>
    </source>
</reference>
<evidence type="ECO:0000259" key="5">
    <source>
        <dbReference type="Pfam" id="PF22692"/>
    </source>
</evidence>
<name>A0A8I1SPA0_9BACI</name>
<dbReference type="Pfam" id="PF00460">
    <property type="entry name" value="Flg_bb_rod"/>
    <property type="match status" value="1"/>
</dbReference>
<dbReference type="PANTHER" id="PTHR30435:SF19">
    <property type="entry name" value="FLAGELLAR BASAL-BODY ROD PROTEIN FLGG"/>
    <property type="match status" value="1"/>
</dbReference>
<keyword evidence="6" id="KW-0966">Cell projection</keyword>
<protein>
    <submittedName>
        <fullName evidence="6">Flagellar hook-basal body protein</fullName>
    </submittedName>
</protein>
<dbReference type="GO" id="GO:0071978">
    <property type="term" value="P:bacterial-type flagellum-dependent swarming motility"/>
    <property type="evidence" value="ECO:0007669"/>
    <property type="project" value="TreeGrafter"/>
</dbReference>
<evidence type="ECO:0000313" key="7">
    <source>
        <dbReference type="Proteomes" id="UP000664578"/>
    </source>
</evidence>
<gene>
    <name evidence="6" type="ORF">JF537_15350</name>
</gene>
<organism evidence="6 7">
    <name type="scientific">Priestia flexa</name>
    <dbReference type="NCBI Taxonomy" id="86664"/>
    <lineage>
        <taxon>Bacteria</taxon>
        <taxon>Bacillati</taxon>
        <taxon>Bacillota</taxon>
        <taxon>Bacilli</taxon>
        <taxon>Bacillales</taxon>
        <taxon>Bacillaceae</taxon>
        <taxon>Priestia</taxon>
    </lineage>
</organism>
<keyword evidence="6" id="KW-0282">Flagellum</keyword>
<dbReference type="Pfam" id="PF06429">
    <property type="entry name" value="Flg_bbr_C"/>
    <property type="match status" value="1"/>
</dbReference>
<dbReference type="InterPro" id="IPR053967">
    <property type="entry name" value="LlgE_F_G-like_D1"/>
</dbReference>
<feature type="domain" description="Flagellar basal body rod protein N-terminal" evidence="3">
    <location>
        <begin position="7"/>
        <end position="35"/>
    </location>
</feature>
<dbReference type="AlphaFoldDB" id="A0A8I1SPA0"/>
<feature type="domain" description="Flagellar basal-body/hook protein C-terminal" evidence="4">
    <location>
        <begin position="228"/>
        <end position="272"/>
    </location>
</feature>
<comment type="caution">
    <text evidence="6">The sequence shown here is derived from an EMBL/GenBank/DDBJ whole genome shotgun (WGS) entry which is preliminary data.</text>
</comment>
<comment type="subcellular location">
    <subcellularLocation>
        <location evidence="2">Bacterial flagellum basal body</location>
    </subcellularLocation>
</comment>